<dbReference type="VEuPathDB" id="FungiDB:FOZG_13452"/>
<reference evidence="1" key="1">
    <citation type="submission" date="2011-06" db="EMBL/GenBank/DDBJ databases">
        <title>The Genome Sequence of Fusarium oxysporum Fo47.</title>
        <authorList>
            <consortium name="The Broad Institute Genome Sequencing Platform"/>
            <person name="Ma L.-J."/>
            <person name="Gale L.R."/>
            <person name="Schwartz D.C."/>
            <person name="Zhou S."/>
            <person name="Corby-Kistler H."/>
            <person name="Young S.K."/>
            <person name="Zeng Q."/>
            <person name="Gargeya S."/>
            <person name="Fitzgerald M."/>
            <person name="Haas B."/>
            <person name="Abouelleil A."/>
            <person name="Alvarado L."/>
            <person name="Arachchi H.M."/>
            <person name="Berlin A."/>
            <person name="Brown A."/>
            <person name="Chapman S.B."/>
            <person name="Chen Z."/>
            <person name="Dunbar C."/>
            <person name="Freedman E."/>
            <person name="Gearin G."/>
            <person name="Gellesch M."/>
            <person name="Goldberg J."/>
            <person name="Griggs A."/>
            <person name="Gujja S."/>
            <person name="Heiman D."/>
            <person name="Howarth C."/>
            <person name="Larson L."/>
            <person name="Lui A."/>
            <person name="MacDonald P.J.P."/>
            <person name="Mehta T."/>
            <person name="Montmayeur A."/>
            <person name="Murphy C."/>
            <person name="Neiman D."/>
            <person name="Pearson M."/>
            <person name="Priest M."/>
            <person name="Roberts A."/>
            <person name="Saif S."/>
            <person name="Shea T."/>
            <person name="Shenoy N."/>
            <person name="Sisk P."/>
            <person name="Stolte C."/>
            <person name="Sykes S."/>
            <person name="Wortman J."/>
            <person name="Nusbaum C."/>
            <person name="Birren B."/>
        </authorList>
    </citation>
    <scope>NUCLEOTIDE SEQUENCE [LARGE SCALE GENOMIC DNA]</scope>
    <source>
        <strain evidence="1">Fo47</strain>
    </source>
</reference>
<dbReference type="Pfam" id="PF11374">
    <property type="entry name" value="DUF3176"/>
    <property type="match status" value="1"/>
</dbReference>
<dbReference type="PANTHER" id="PTHR35394">
    <property type="entry name" value="DUF3176 DOMAIN-CONTAINING PROTEIN"/>
    <property type="match status" value="1"/>
</dbReference>
<dbReference type="PANTHER" id="PTHR35394:SF5">
    <property type="entry name" value="DUF3176 DOMAIN-CONTAINING PROTEIN"/>
    <property type="match status" value="1"/>
</dbReference>
<organism evidence="1">
    <name type="scientific">Fusarium oxysporum Fo47</name>
    <dbReference type="NCBI Taxonomy" id="660027"/>
    <lineage>
        <taxon>Eukaryota</taxon>
        <taxon>Fungi</taxon>
        <taxon>Dikarya</taxon>
        <taxon>Ascomycota</taxon>
        <taxon>Pezizomycotina</taxon>
        <taxon>Sordariomycetes</taxon>
        <taxon>Hypocreomycetidae</taxon>
        <taxon>Hypocreales</taxon>
        <taxon>Nectriaceae</taxon>
        <taxon>Fusarium</taxon>
        <taxon>Fusarium oxysporum species complex</taxon>
    </lineage>
</organism>
<proteinExistence type="predicted"/>
<name>W9JTB8_FUSOX</name>
<dbReference type="EMBL" id="JH717905">
    <property type="protein sequence ID" value="EWZ33754.1"/>
    <property type="molecule type" value="Genomic_DNA"/>
</dbReference>
<sequence length="582" mass="64755">MALGLESLSTFNCLSIPTCDNKMQPKSHRYEATSARDVDTDEIELNSARESTRKSRYVHHGTFSTHGWGMELLSSFTTLALFAGMIAIFCSMRNKPYSEWPLSISINTTIAILSTACTATMMHNVSAFIGQLKWLHFKRSSRSVYNVERFDEASRGPLGAILLIFRVPWNLATLGATITILRLGFSPLSQAVVNLERRMVDVPSNDSTFGYAHAYDRNMTTGAQSEIPPDTQMQSAILQGLYDISSIPVFNCAGACLWRDSYVSLGFKSTCKNVTMSALETKHCIKPEGRPGMRFDRNCNFTTPGNITLTTQHVLTDSQTTFRINATRNHLDNPNNITRSLDDIVRIAVWRSGYDTSFNATDINITECTVGFTAYEYPRAEANGSTFSFGKVVEMDIRQANWSWGDPMTQTHLVSNKTSNLPPFKISIVDIKALQAFFESTTFQSEFVSGSAKNNNPGLSAALNGDTNLTRAFGNMALGMTDYLRSGPNEKLARGVRRESEIFVFIRWYWLIGPAVLELAALVFAVCTIVCTARKHEVPLWKSSALVLLHCRHDMSSGVIQGEFQDVTELEKTAKVSKARLQ</sequence>
<accession>W9JTB8</accession>
<dbReference type="HOGENOM" id="CLU_015092_2_0_1"/>
<dbReference type="AlphaFoldDB" id="W9JTB8"/>
<dbReference type="Proteomes" id="UP000030766">
    <property type="component" value="Unassembled WGS sequence"/>
</dbReference>
<dbReference type="InterPro" id="IPR021514">
    <property type="entry name" value="DUF3176"/>
</dbReference>
<gene>
    <name evidence="1" type="ORF">FOZG_13452</name>
</gene>
<evidence type="ECO:0000313" key="1">
    <source>
        <dbReference type="EMBL" id="EWZ33754.1"/>
    </source>
</evidence>
<protein>
    <submittedName>
        <fullName evidence="1">Uncharacterized protein</fullName>
    </submittedName>
</protein>
<reference evidence="1" key="2">
    <citation type="submission" date="2012-06" db="EMBL/GenBank/DDBJ databases">
        <title>Annotation of the Genome Sequence of Fusarium oxysporum Fo47.</title>
        <authorList>
            <consortium name="The Broad Institute Genomics Platform"/>
            <person name="Ma L.-J."/>
            <person name="Corby-Kistler H."/>
            <person name="Broz K."/>
            <person name="Gale L.R."/>
            <person name="Jonkers W."/>
            <person name="O'Donnell K."/>
            <person name="Ploetz R."/>
            <person name="Steinberg C."/>
            <person name="Schwartz D.C."/>
            <person name="VanEtten H."/>
            <person name="Zhou S."/>
            <person name="Young S.K."/>
            <person name="Zeng Q."/>
            <person name="Gargeya S."/>
            <person name="Fitzgerald M."/>
            <person name="Abouelleil A."/>
            <person name="Alvarado L."/>
            <person name="Chapman S.B."/>
            <person name="Gainer-Dewar J."/>
            <person name="Goldberg J."/>
            <person name="Griggs A."/>
            <person name="Gujja S."/>
            <person name="Hansen M."/>
            <person name="Howarth C."/>
            <person name="Imamovic A."/>
            <person name="Ireland A."/>
            <person name="Larimer J."/>
            <person name="McCowan C."/>
            <person name="Murphy C."/>
            <person name="Pearson M."/>
            <person name="Poon T.W."/>
            <person name="Priest M."/>
            <person name="Roberts A."/>
            <person name="Saif S."/>
            <person name="Shea T."/>
            <person name="Sykes S."/>
            <person name="Wortman J."/>
            <person name="Nusbaum C."/>
            <person name="Birren B."/>
        </authorList>
    </citation>
    <scope>NUCLEOTIDE SEQUENCE</scope>
    <source>
        <strain evidence="1">Fo47</strain>
    </source>
</reference>